<dbReference type="Proteomes" id="UP001207408">
    <property type="component" value="Unassembled WGS sequence"/>
</dbReference>
<evidence type="ECO:0000313" key="2">
    <source>
        <dbReference type="EMBL" id="MCW3807492.1"/>
    </source>
</evidence>
<keyword evidence="1" id="KW-0472">Membrane</keyword>
<feature type="transmembrane region" description="Helical" evidence="1">
    <location>
        <begin position="7"/>
        <end position="29"/>
    </location>
</feature>
<dbReference type="RefSeq" id="WP_301201905.1">
    <property type="nucleotide sequence ID" value="NZ_JAPDPI010000048.1"/>
</dbReference>
<keyword evidence="1" id="KW-0812">Transmembrane</keyword>
<dbReference type="EMBL" id="JAPDPI010000048">
    <property type="protein sequence ID" value="MCW3807492.1"/>
    <property type="molecule type" value="Genomic_DNA"/>
</dbReference>
<dbReference type="AlphaFoldDB" id="A0AAE3MH02"/>
<evidence type="ECO:0000256" key="1">
    <source>
        <dbReference type="SAM" id="Phobius"/>
    </source>
</evidence>
<comment type="caution">
    <text evidence="2">The sequence shown here is derived from an EMBL/GenBank/DDBJ whole genome shotgun (WGS) entry which is preliminary data.</text>
</comment>
<gene>
    <name evidence="2" type="ORF">OM074_17815</name>
</gene>
<dbReference type="Pfam" id="PF04367">
    <property type="entry name" value="DUF502"/>
    <property type="match status" value="1"/>
</dbReference>
<sequence>MKKLLNYLLQGILYIAPLAITIYVIYLIFNFTDNLLDDYIEKSLGIDIPGLGVIVIVVFLIVVGIVGQSIIARPFKKLFKKLLEKVPLLRFIFSTMDDLFSAFVGKEKKFNKPVLVLVNPVSNLEKMGFLTEEDLSNIEEKEKVAVYFPHSYNFSGEMFIVPKEQVKPLDIKPALAMKFIVSGGVSKMYEKTKEHV</sequence>
<name>A0AAE3MH02_9BACT</name>
<evidence type="ECO:0000313" key="3">
    <source>
        <dbReference type="Proteomes" id="UP001207408"/>
    </source>
</evidence>
<feature type="transmembrane region" description="Helical" evidence="1">
    <location>
        <begin position="49"/>
        <end position="71"/>
    </location>
</feature>
<reference evidence="2" key="1">
    <citation type="submission" date="2022-10" db="EMBL/GenBank/DDBJ databases">
        <authorList>
            <person name="Yu W.X."/>
        </authorList>
    </citation>
    <scope>NUCLEOTIDE SEQUENCE</scope>
    <source>
        <strain evidence="2">D04</strain>
    </source>
</reference>
<proteinExistence type="predicted"/>
<dbReference type="PANTHER" id="PTHR31876:SF26">
    <property type="entry name" value="PROTEIN LIKE COV 2"/>
    <property type="match status" value="1"/>
</dbReference>
<dbReference type="InterPro" id="IPR007462">
    <property type="entry name" value="COV1-like"/>
</dbReference>
<keyword evidence="3" id="KW-1185">Reference proteome</keyword>
<dbReference type="PANTHER" id="PTHR31876">
    <property type="entry name" value="COV-LIKE PROTEIN 1"/>
    <property type="match status" value="1"/>
</dbReference>
<accession>A0AAE3MH02</accession>
<organism evidence="2 3">
    <name type="scientific">Plebeiibacterium marinum</name>
    <dbReference type="NCBI Taxonomy" id="2992111"/>
    <lineage>
        <taxon>Bacteria</taxon>
        <taxon>Pseudomonadati</taxon>
        <taxon>Bacteroidota</taxon>
        <taxon>Bacteroidia</taxon>
        <taxon>Marinilabiliales</taxon>
        <taxon>Marinilabiliaceae</taxon>
        <taxon>Plebeiibacterium</taxon>
    </lineage>
</organism>
<protein>
    <submittedName>
        <fullName evidence="2">DUF502 domain-containing protein</fullName>
    </submittedName>
</protein>
<keyword evidence="1" id="KW-1133">Transmembrane helix</keyword>